<dbReference type="KEGG" id="sual:KDD17_18615"/>
<dbReference type="Pfam" id="PF17863">
    <property type="entry name" value="AAA_lid_2"/>
    <property type="match status" value="1"/>
</dbReference>
<dbReference type="PANTHER" id="PTHR43473">
    <property type="entry name" value="MAGNESIUM-CHELATASE SUBUNIT CHLD, CHLOROPLASTIC"/>
    <property type="match status" value="1"/>
</dbReference>
<dbReference type="EC" id="6.6.1.1" evidence="4"/>
<evidence type="ECO:0000313" key="5">
    <source>
        <dbReference type="Proteomes" id="UP000683291"/>
    </source>
</evidence>
<dbReference type="SUPFAM" id="SSF52540">
    <property type="entry name" value="P-loop containing nucleoside triphosphate hydrolases"/>
    <property type="match status" value="1"/>
</dbReference>
<evidence type="ECO:0000259" key="3">
    <source>
        <dbReference type="PROSITE" id="PS50234"/>
    </source>
</evidence>
<accession>A0A975PP05</accession>
<dbReference type="InterPro" id="IPR002035">
    <property type="entry name" value="VWF_A"/>
</dbReference>
<dbReference type="SMART" id="SM00327">
    <property type="entry name" value="VWA"/>
    <property type="match status" value="1"/>
</dbReference>
<dbReference type="RefSeq" id="WP_212706584.1">
    <property type="nucleotide sequence ID" value="NZ_CP073585.1"/>
</dbReference>
<keyword evidence="4" id="KW-0436">Ligase</keyword>
<dbReference type="InterPro" id="IPR041628">
    <property type="entry name" value="ChlI/MoxR_AAA_lid"/>
</dbReference>
<dbReference type="PROSITE" id="PS50234">
    <property type="entry name" value="VWFA"/>
    <property type="match status" value="1"/>
</dbReference>
<dbReference type="Gene3D" id="3.40.50.410">
    <property type="entry name" value="von Willebrand factor, type A domain"/>
    <property type="match status" value="1"/>
</dbReference>
<dbReference type="CDD" id="cd01451">
    <property type="entry name" value="vWA_Magnesium_chelatase"/>
    <property type="match status" value="1"/>
</dbReference>
<feature type="compositionally biased region" description="Acidic residues" evidence="2">
    <location>
        <begin position="227"/>
        <end position="239"/>
    </location>
</feature>
<reference evidence="4" key="1">
    <citation type="submission" date="2021-04" db="EMBL/GenBank/DDBJ databases">
        <title>Complete genome sequence for Sulfitobacter sp. strain JK7-1.</title>
        <authorList>
            <person name="Park S.-J."/>
        </authorList>
    </citation>
    <scope>NUCLEOTIDE SEQUENCE</scope>
    <source>
        <strain evidence="4">JK7-1</strain>
    </source>
</reference>
<dbReference type="PANTHER" id="PTHR43473:SF2">
    <property type="entry name" value="MAGNESIUM-CHELATASE SUBUNIT CHLD, CHLOROPLASTIC"/>
    <property type="match status" value="1"/>
</dbReference>
<dbReference type="Proteomes" id="UP000683291">
    <property type="component" value="Chromosome pJK7-1-4"/>
</dbReference>
<evidence type="ECO:0000256" key="1">
    <source>
        <dbReference type="ARBA" id="ARBA00005799"/>
    </source>
</evidence>
<dbReference type="EMBL" id="CP073585">
    <property type="protein sequence ID" value="QUJ78392.1"/>
    <property type="molecule type" value="Genomic_DNA"/>
</dbReference>
<dbReference type="InterPro" id="IPR041702">
    <property type="entry name" value="BchD/ChlD_VWA"/>
</dbReference>
<dbReference type="SUPFAM" id="SSF53300">
    <property type="entry name" value="vWA-like"/>
    <property type="match status" value="1"/>
</dbReference>
<sequence>MTPLARAHTALALLRLDPGLGGLHLRARPCPARDAVVGTLTATRLHPGMGPDALDGGLDVTATLGAGTLTRTRGLLDTPGTLILPMAERASGYLAARLASALDAGSGHTLIALDEGIDDETLPATLADRLAFGVDLSQVTLAEIAPFDTASASLPLDAVTLPENLAETLVALCVRLGIESLRAASFALRATRAHAALNQRQMATDDDISAAAALTLAHRATQLPSDEAPEPDAPDETPDQEPQNRTEIPDEMLLDAVKAALPPDLLAQLAGHAQRGATGSGAGQPKTGNRRGRPLAARQNGDTNARVDLIATLRAAVPWQTLRRAQTPGKTGPHIRAGDLRRKRYQDHSDRLLIFAVDASGSAAMARMGEAKGAIELLLAEAYARRDHVALIAFRGTGAETLLEPTRSLVQTKRKLAALPGGGATPLAAGLQEAHQLALAARRRGLSPTVIALTDGRANMTLDGTPDRARAAQEAQRAGLALRAAGIDTMVIDTGRRPERALATLAAQMGGHYLALPRADARRLSDAVTATLEP</sequence>
<dbReference type="InterPro" id="IPR027417">
    <property type="entry name" value="P-loop_NTPase"/>
</dbReference>
<name>A0A975PP05_9RHOB</name>
<organism evidence="4 5">
    <name type="scientific">Sulfitobacter albidus</name>
    <dbReference type="NCBI Taxonomy" id="2829501"/>
    <lineage>
        <taxon>Bacteria</taxon>
        <taxon>Pseudomonadati</taxon>
        <taxon>Pseudomonadota</taxon>
        <taxon>Alphaproteobacteria</taxon>
        <taxon>Rhodobacterales</taxon>
        <taxon>Roseobacteraceae</taxon>
        <taxon>Sulfitobacter</taxon>
    </lineage>
</organism>
<keyword evidence="5" id="KW-1185">Reference proteome</keyword>
<dbReference type="GO" id="GO:0016851">
    <property type="term" value="F:magnesium chelatase activity"/>
    <property type="evidence" value="ECO:0007669"/>
    <property type="project" value="UniProtKB-EC"/>
</dbReference>
<evidence type="ECO:0000256" key="2">
    <source>
        <dbReference type="SAM" id="MobiDB-lite"/>
    </source>
</evidence>
<feature type="region of interest" description="Disordered" evidence="2">
    <location>
        <begin position="272"/>
        <end position="303"/>
    </location>
</feature>
<dbReference type="Gene3D" id="1.10.8.80">
    <property type="entry name" value="Magnesium chelatase subunit I, C-Terminal domain"/>
    <property type="match status" value="1"/>
</dbReference>
<comment type="similarity">
    <text evidence="1">Belongs to the Mg-chelatase subunits D/I family.</text>
</comment>
<dbReference type="NCBIfam" id="NF009943">
    <property type="entry name" value="PRK13406.1"/>
    <property type="match status" value="1"/>
</dbReference>
<protein>
    <submittedName>
        <fullName evidence="4">Magnesium chelatase subunit D</fullName>
        <ecNumber evidence="4">6.6.1.1</ecNumber>
    </submittedName>
</protein>
<feature type="domain" description="VWFA" evidence="3">
    <location>
        <begin position="352"/>
        <end position="532"/>
    </location>
</feature>
<gene>
    <name evidence="4" type="ORF">KDD17_18615</name>
</gene>
<dbReference type="InterPro" id="IPR036465">
    <property type="entry name" value="vWFA_dom_sf"/>
</dbReference>
<dbReference type="Pfam" id="PF13519">
    <property type="entry name" value="VWA_2"/>
    <property type="match status" value="1"/>
</dbReference>
<feature type="region of interest" description="Disordered" evidence="2">
    <location>
        <begin position="223"/>
        <end position="245"/>
    </location>
</feature>
<proteinExistence type="inferred from homology"/>
<dbReference type="AlphaFoldDB" id="A0A975PP05"/>
<evidence type="ECO:0000313" key="4">
    <source>
        <dbReference type="EMBL" id="QUJ78392.1"/>
    </source>
</evidence>